<dbReference type="EMBL" id="JAWZYT010002469">
    <property type="protein sequence ID" value="KAK4304163.1"/>
    <property type="molecule type" value="Genomic_DNA"/>
</dbReference>
<reference evidence="1" key="1">
    <citation type="submission" date="2023-11" db="EMBL/GenBank/DDBJ databases">
        <title>Genome assemblies of two species of porcelain crab, Petrolisthes cinctipes and Petrolisthes manimaculis (Anomura: Porcellanidae).</title>
        <authorList>
            <person name="Angst P."/>
        </authorList>
    </citation>
    <scope>NUCLEOTIDE SEQUENCE</scope>
    <source>
        <strain evidence="1">PB745_02</strain>
        <tissue evidence="1">Gill</tissue>
    </source>
</reference>
<dbReference type="PANTHER" id="PTHR47018:SF3">
    <property type="entry name" value="MYCBP-ASSOCIATED PROTEIN"/>
    <property type="match status" value="1"/>
</dbReference>
<sequence length="153" mass="16891">MLKNPNNTKTDQDLQDPAVIALTSLLSSYITKPRTPFKVKLSVMLHGLTRSREIIDLMKKFSLGISYKDLLHLEQNKACPEELAIGMPGTAVMDNDDFSDDTLTGANTSHRTNVMFVQPQDLVNSNSGVRPTLDIPTPQAMKQLCAAQHTVQP</sequence>
<organism evidence="1 2">
    <name type="scientific">Petrolisthes manimaculis</name>
    <dbReference type="NCBI Taxonomy" id="1843537"/>
    <lineage>
        <taxon>Eukaryota</taxon>
        <taxon>Metazoa</taxon>
        <taxon>Ecdysozoa</taxon>
        <taxon>Arthropoda</taxon>
        <taxon>Crustacea</taxon>
        <taxon>Multicrustacea</taxon>
        <taxon>Malacostraca</taxon>
        <taxon>Eumalacostraca</taxon>
        <taxon>Eucarida</taxon>
        <taxon>Decapoda</taxon>
        <taxon>Pleocyemata</taxon>
        <taxon>Anomura</taxon>
        <taxon>Galatheoidea</taxon>
        <taxon>Porcellanidae</taxon>
        <taxon>Petrolisthes</taxon>
    </lineage>
</organism>
<name>A0AAE1P9U7_9EUCA</name>
<keyword evidence="2" id="KW-1185">Reference proteome</keyword>
<dbReference type="PANTHER" id="PTHR47018">
    <property type="entry name" value="CXC DOMAIN-CONTAINING PROTEIN-RELATED"/>
    <property type="match status" value="1"/>
</dbReference>
<comment type="caution">
    <text evidence="1">The sequence shown here is derived from an EMBL/GenBank/DDBJ whole genome shotgun (WGS) entry which is preliminary data.</text>
</comment>
<protein>
    <submittedName>
        <fullName evidence="1">Uncharacterized protein</fullName>
    </submittedName>
</protein>
<dbReference type="Proteomes" id="UP001292094">
    <property type="component" value="Unassembled WGS sequence"/>
</dbReference>
<evidence type="ECO:0000313" key="2">
    <source>
        <dbReference type="Proteomes" id="UP001292094"/>
    </source>
</evidence>
<evidence type="ECO:0000313" key="1">
    <source>
        <dbReference type="EMBL" id="KAK4304163.1"/>
    </source>
</evidence>
<dbReference type="AlphaFoldDB" id="A0AAE1P9U7"/>
<gene>
    <name evidence="1" type="ORF">Pmani_023883</name>
</gene>
<proteinExistence type="predicted"/>
<accession>A0AAE1P9U7</accession>